<dbReference type="EMBL" id="JAWLKH010000039">
    <property type="protein sequence ID" value="MDV6314587.1"/>
    <property type="molecule type" value="Genomic_DNA"/>
</dbReference>
<evidence type="ECO:0000313" key="1">
    <source>
        <dbReference type="EMBL" id="MDV6308904.1"/>
    </source>
</evidence>
<comment type="caution">
    <text evidence="2">The sequence shown here is derived from an EMBL/GenBank/DDBJ whole genome shotgun (WGS) entry which is preliminary data.</text>
</comment>
<dbReference type="AlphaFoldDB" id="A0AAE4R9J3"/>
<evidence type="ECO:0000313" key="2">
    <source>
        <dbReference type="EMBL" id="MDV6314587.1"/>
    </source>
</evidence>
<organism evidence="2 4">
    <name type="scientific">Gordonia amicalis</name>
    <dbReference type="NCBI Taxonomy" id="89053"/>
    <lineage>
        <taxon>Bacteria</taxon>
        <taxon>Bacillati</taxon>
        <taxon>Actinomycetota</taxon>
        <taxon>Actinomycetes</taxon>
        <taxon>Mycobacteriales</taxon>
        <taxon>Gordoniaceae</taxon>
        <taxon>Gordonia</taxon>
    </lineage>
</organism>
<sequence length="453" mass="50997">MADDEVGNDSADQEAETDLTRWIGWLDKYMADLPALPGEKALDFCEAAGDLWQRALTEQPPKPDSAAALVLLEVAKNFAQVMMAAALDERVTRDAAQASLLGALEGVRNDARSWLDNEAPTAEAIAARVEAVKATFKQAQDAAANRIAEDEADDEYARAHPYGAILGYQDPAVEADIIFTQVCEFTEDDHNRYAEAYDRLKRQLDQDLFSYVSDMSDSFIDVVCSVLREIQDQTFSLSNMEEPHKRIRRIRSALIAFTSAVHSHQDQTLYQVKQKFGDGSDEHLAVKKLFNDIYSDCFAYRWLIELRHMMLHVNMDAFTVSMTARLHSDATIELGMSRYWMSKSSGVMKKAYKRTELEAMTEDPSVLDMIKDLQPAFGPLQDEIDAIMYPAAEVAEDAATVRELIKRFNGRRGLYALQTGPGFTRRYRTPSFSQLDPRVLSFADQYETSEQGT</sequence>
<protein>
    <submittedName>
        <fullName evidence="2">Uncharacterized protein</fullName>
    </submittedName>
</protein>
<dbReference type="Proteomes" id="UP001185922">
    <property type="component" value="Unassembled WGS sequence"/>
</dbReference>
<evidence type="ECO:0000313" key="3">
    <source>
        <dbReference type="Proteomes" id="UP001185779"/>
    </source>
</evidence>
<reference evidence="2 3" key="1">
    <citation type="submission" date="2023-10" db="EMBL/GenBank/DDBJ databases">
        <title>Development of a sustainable strategy for remediation of hydrocarbon-contaminated territories based on the waste exchange concept.</title>
        <authorList>
            <person name="Krivoruchko A."/>
        </authorList>
    </citation>
    <scope>NUCLEOTIDE SEQUENCE</scope>
    <source>
        <strain evidence="1 3">IEGM 1266</strain>
        <strain evidence="2">IEGM 1279</strain>
    </source>
</reference>
<accession>A0AAE4R9J3</accession>
<dbReference type="EMBL" id="JAWLKI010000019">
    <property type="protein sequence ID" value="MDV6308904.1"/>
    <property type="molecule type" value="Genomic_DNA"/>
</dbReference>
<dbReference type="RefSeq" id="WP_317505471.1">
    <property type="nucleotide sequence ID" value="NZ_JAWLKH010000039.1"/>
</dbReference>
<proteinExistence type="predicted"/>
<dbReference type="Proteomes" id="UP001185779">
    <property type="component" value="Unassembled WGS sequence"/>
</dbReference>
<evidence type="ECO:0000313" key="4">
    <source>
        <dbReference type="Proteomes" id="UP001185922"/>
    </source>
</evidence>
<keyword evidence="3" id="KW-1185">Reference proteome</keyword>
<gene>
    <name evidence="1" type="ORF">R3P94_16605</name>
    <name evidence="2" type="ORF">R3Q15_22405</name>
</gene>
<name>A0AAE4R9J3_9ACTN</name>